<dbReference type="EMBL" id="JXUO01000031">
    <property type="protein sequence ID" value="KKZ15284.1"/>
    <property type="molecule type" value="Genomic_DNA"/>
</dbReference>
<protein>
    <submittedName>
        <fullName evidence="1">Uncharacterized protein</fullName>
    </submittedName>
</protein>
<organism evidence="1 2">
    <name type="scientific">Candidatus Synechococcus spongiarum 142</name>
    <dbReference type="NCBI Taxonomy" id="1608213"/>
    <lineage>
        <taxon>Bacteria</taxon>
        <taxon>Bacillati</taxon>
        <taxon>Cyanobacteriota</taxon>
        <taxon>Cyanophyceae</taxon>
        <taxon>Synechococcales</taxon>
        <taxon>Synechococcaceae</taxon>
        <taxon>Synechococcus</taxon>
    </lineage>
</organism>
<accession>A0A6N3X875</accession>
<name>A0A6N3X875_9SYNE</name>
<dbReference type="AlphaFoldDB" id="A0A6N3X875"/>
<sequence>MLIQFGLEAYGLFEGDQGLGGLEGLRQAELVMGEQKSCLGQCLTEIRGLRAVRAVTSLIL</sequence>
<evidence type="ECO:0000313" key="1">
    <source>
        <dbReference type="EMBL" id="KKZ15284.1"/>
    </source>
</evidence>
<gene>
    <name evidence="1" type="ORF">TH68_01120</name>
</gene>
<evidence type="ECO:0000313" key="2">
    <source>
        <dbReference type="Proteomes" id="UP000035054"/>
    </source>
</evidence>
<proteinExistence type="predicted"/>
<reference evidence="1 2" key="1">
    <citation type="submission" date="2015-01" db="EMBL/GenBank/DDBJ databases">
        <title>Lifestyle Evolution in Cyanobacterial Symbionts of Sponges.</title>
        <authorList>
            <person name="Burgsdorf I."/>
            <person name="Slaby B.M."/>
            <person name="Handley K.M."/>
            <person name="Haber M."/>
            <person name="Blom J."/>
            <person name="Marshall C.W."/>
            <person name="Gilbert J.A."/>
            <person name="Hentschel U."/>
            <person name="Steindler L."/>
        </authorList>
    </citation>
    <scope>NUCLEOTIDE SEQUENCE [LARGE SCALE GENOMIC DNA]</scope>
    <source>
        <strain evidence="1">142</strain>
    </source>
</reference>
<dbReference type="Proteomes" id="UP000035054">
    <property type="component" value="Unassembled WGS sequence"/>
</dbReference>
<comment type="caution">
    <text evidence="1">The sequence shown here is derived from an EMBL/GenBank/DDBJ whole genome shotgun (WGS) entry which is preliminary data.</text>
</comment>